<organism evidence="1">
    <name type="scientific">hydrocarbon metagenome</name>
    <dbReference type="NCBI Taxonomy" id="938273"/>
    <lineage>
        <taxon>unclassified sequences</taxon>
        <taxon>metagenomes</taxon>
        <taxon>ecological metagenomes</taxon>
    </lineage>
</organism>
<evidence type="ECO:0008006" key="2">
    <source>
        <dbReference type="Google" id="ProtNLM"/>
    </source>
</evidence>
<name>A0A0W8F0C5_9ZZZZ</name>
<dbReference type="EMBL" id="LNQE01001672">
    <property type="protein sequence ID" value="KUG14320.1"/>
    <property type="molecule type" value="Genomic_DNA"/>
</dbReference>
<dbReference type="Pfam" id="PF09920">
    <property type="entry name" value="DUF2150"/>
    <property type="match status" value="1"/>
</dbReference>
<proteinExistence type="predicted"/>
<reference evidence="1" key="1">
    <citation type="journal article" date="2015" name="Proc. Natl. Acad. Sci. U.S.A.">
        <title>Networks of energetic and metabolic interactions define dynamics in microbial communities.</title>
        <authorList>
            <person name="Embree M."/>
            <person name="Liu J.K."/>
            <person name="Al-Bassam M.M."/>
            <person name="Zengler K."/>
        </authorList>
    </citation>
    <scope>NUCLEOTIDE SEQUENCE</scope>
</reference>
<comment type="caution">
    <text evidence="1">The sequence shown here is derived from an EMBL/GenBank/DDBJ whole genome shotgun (WGS) entry which is preliminary data.</text>
</comment>
<gene>
    <name evidence="1" type="ORF">ASZ90_016040</name>
</gene>
<sequence length="211" mass="23786">MAKKKEKAGKPEEPLKLFYIFYNQERWDNWIGTLRESSFEPCDDPEEMPEGYTTLYNFSMDITLAVLKIIRLFQNGRYTRDDALDKIQQVESIVMGEAPGDHLEEYIESLQLSLLVLFAGAKKFLDGSYATDLKTLVKDGKKAGEEDLEKALEIAADIGANVINGSSCCSKYLKENIEQPGLFDEWLIEIESMSEAIASLKNFDEEAGEGS</sequence>
<dbReference type="AlphaFoldDB" id="A0A0W8F0C5"/>
<dbReference type="InterPro" id="IPR014518">
    <property type="entry name" value="UCP022079"/>
</dbReference>
<protein>
    <recommendedName>
        <fullName evidence="2">DUF2150 family protein</fullName>
    </recommendedName>
</protein>
<evidence type="ECO:0000313" key="1">
    <source>
        <dbReference type="EMBL" id="KUG14320.1"/>
    </source>
</evidence>
<accession>A0A0W8F0C5</accession>
<dbReference type="PIRSF" id="PIRSF022079">
    <property type="entry name" value="UCP022079"/>
    <property type="match status" value="1"/>
</dbReference>